<accession>M6GCZ4</accession>
<proteinExistence type="predicted"/>
<feature type="transmembrane region" description="Helical" evidence="1">
    <location>
        <begin position="69"/>
        <end position="86"/>
    </location>
</feature>
<evidence type="ECO:0000313" key="2">
    <source>
        <dbReference type="EMBL" id="EMM81217.1"/>
    </source>
</evidence>
<name>M6GCZ4_LEPIR</name>
<keyword evidence="1" id="KW-0812">Transmembrane</keyword>
<keyword evidence="1" id="KW-0472">Membrane</keyword>
<dbReference type="EMBL" id="AFLW02000148">
    <property type="protein sequence ID" value="EMM81217.1"/>
    <property type="molecule type" value="Genomic_DNA"/>
</dbReference>
<dbReference type="AlphaFoldDB" id="M6GCZ4"/>
<evidence type="ECO:0000256" key="1">
    <source>
        <dbReference type="SAM" id="Phobius"/>
    </source>
</evidence>
<organism evidence="2 3">
    <name type="scientific">Leptospira interrogans str. 2006001854</name>
    <dbReference type="NCBI Taxonomy" id="1001590"/>
    <lineage>
        <taxon>Bacteria</taxon>
        <taxon>Pseudomonadati</taxon>
        <taxon>Spirochaetota</taxon>
        <taxon>Spirochaetia</taxon>
        <taxon>Leptospirales</taxon>
        <taxon>Leptospiraceae</taxon>
        <taxon>Leptospira</taxon>
    </lineage>
</organism>
<evidence type="ECO:0000313" key="3">
    <source>
        <dbReference type="Proteomes" id="UP000012128"/>
    </source>
</evidence>
<comment type="caution">
    <text evidence="2">The sequence shown here is derived from an EMBL/GenBank/DDBJ whole genome shotgun (WGS) entry which is preliminary data.</text>
</comment>
<gene>
    <name evidence="2" type="ORF">LEP1GSC037_0341</name>
</gene>
<dbReference type="Proteomes" id="UP000012128">
    <property type="component" value="Unassembled WGS sequence"/>
</dbReference>
<keyword evidence="1" id="KW-1133">Transmembrane helix</keyword>
<sequence length="88" mass="10277">MQSWTCALGKTDIIGWCDAKELLNAELNWYGFREVLHRVYYADRKTYRAAGNAGASLWNFIRNMKKDDYVLIPSIILIFILLKLFPMT</sequence>
<reference evidence="2 3" key="1">
    <citation type="submission" date="2013-01" db="EMBL/GenBank/DDBJ databases">
        <authorList>
            <person name="Harkins D.M."/>
            <person name="Durkin A.S."/>
            <person name="Brinkac L.M."/>
            <person name="Haft D.H."/>
            <person name="Selengut J.D."/>
            <person name="Sanka R."/>
            <person name="DePew J."/>
            <person name="Purushe J."/>
            <person name="Hospenthal D.R."/>
            <person name="Murray C.K."/>
            <person name="Pimentel G."/>
            <person name="Wasfy M."/>
            <person name="Parker T."/>
            <person name="Miller R.S."/>
            <person name="Vinetz J.M."/>
            <person name="Sutton G.G."/>
            <person name="Nierman W.C."/>
            <person name="Fouts D.E."/>
        </authorList>
    </citation>
    <scope>NUCLEOTIDE SEQUENCE [LARGE SCALE GENOMIC DNA]</scope>
    <source>
        <strain evidence="2 3">2006001854</strain>
    </source>
</reference>
<protein>
    <submittedName>
        <fullName evidence="2">Uncharacterized protein</fullName>
    </submittedName>
</protein>